<dbReference type="InterPro" id="IPR012944">
    <property type="entry name" value="SusD_RagB_dom"/>
</dbReference>
<organism evidence="8 9">
    <name type="scientific">Solitalea canadensis (strain ATCC 29591 / DSM 3403 / JCM 21819 / LMG 8368 / NBRC 15130 / NCIMB 12057 / USAM 9D)</name>
    <name type="common">Flexibacter canadensis</name>
    <dbReference type="NCBI Taxonomy" id="929556"/>
    <lineage>
        <taxon>Bacteria</taxon>
        <taxon>Pseudomonadati</taxon>
        <taxon>Bacteroidota</taxon>
        <taxon>Sphingobacteriia</taxon>
        <taxon>Sphingobacteriales</taxon>
        <taxon>Sphingobacteriaceae</taxon>
        <taxon>Solitalea</taxon>
    </lineage>
</organism>
<feature type="domain" description="RagB/SusD" evidence="6">
    <location>
        <begin position="348"/>
        <end position="499"/>
    </location>
</feature>
<accession>H8KY46</accession>
<dbReference type="PROSITE" id="PS51257">
    <property type="entry name" value="PROKAR_LIPOPROTEIN"/>
    <property type="match status" value="1"/>
</dbReference>
<dbReference type="eggNOG" id="COG2913">
    <property type="taxonomic scope" value="Bacteria"/>
</dbReference>
<evidence type="ECO:0000256" key="5">
    <source>
        <dbReference type="ARBA" id="ARBA00023237"/>
    </source>
</evidence>
<sequence length="500" mass="56716">MKKYIYSAVVTIALATLSTSCEKELDVQPTNAVAESYLYDNVDNVETVINGTWRYMMDTYFTYANPGYGAILRTSDAMGNDVALTTKYGFRDAYAFNELHDFTKTRVTGFWTLLYKVINNANNVIAKVDAAKGSEAKKKQLKGQALALRANSYLTLATYYQFTYLKDPNAKAVPIYTTPTDENTKGNPKATVAQVYEQIVKDLIEAETLLNGYSRSAKYKIDASVVKGLLARTYLALGRWDDAAQKAVEARAGYTLMSAEDYYKGFNDLNNDEWIWGHGQRPDQSVASYNFHFLDVSSASSYYYSFMADPYFKNLFDTNDIRSKLFFWDNLPGREGFLRYEKFKFRADQTGDIVLMRASEMYLIEAEAYAESGKLDKAVETLNALRTVRKAQLFDLTGKTKEDVVNAILIERRKELWGEGFALADILRKQRSVERKLYKDETGKDVQVTITLPDGSQKTVTAKGHRVVKFADGTNFIPNSKYYIFAIPQNEVRDNPNLNN</sequence>
<dbReference type="SUPFAM" id="SSF48452">
    <property type="entry name" value="TPR-like"/>
    <property type="match status" value="1"/>
</dbReference>
<dbReference type="STRING" id="929556.Solca_0659"/>
<proteinExistence type="inferred from homology"/>
<dbReference type="GO" id="GO:0009279">
    <property type="term" value="C:cell outer membrane"/>
    <property type="evidence" value="ECO:0007669"/>
    <property type="project" value="UniProtKB-SubCell"/>
</dbReference>
<dbReference type="RefSeq" id="WP_014679012.1">
    <property type="nucleotide sequence ID" value="NC_017770.1"/>
</dbReference>
<reference evidence="8" key="1">
    <citation type="submission" date="2012-02" db="EMBL/GenBank/DDBJ databases">
        <title>The complete genome of Solitalea canadensis DSM 3403.</title>
        <authorList>
            <consortium name="US DOE Joint Genome Institute (JGI-PGF)"/>
            <person name="Lucas S."/>
            <person name="Copeland A."/>
            <person name="Lapidus A."/>
            <person name="Glavina del Rio T."/>
            <person name="Dalin E."/>
            <person name="Tice H."/>
            <person name="Bruce D."/>
            <person name="Goodwin L."/>
            <person name="Pitluck S."/>
            <person name="Peters L."/>
            <person name="Ovchinnikova G."/>
            <person name="Lu M."/>
            <person name="Kyrpides N."/>
            <person name="Mavromatis K."/>
            <person name="Ivanova N."/>
            <person name="Brettin T."/>
            <person name="Detter J.C."/>
            <person name="Han C."/>
            <person name="Larimer F."/>
            <person name="Land M."/>
            <person name="Hauser L."/>
            <person name="Markowitz V."/>
            <person name="Cheng J.-F."/>
            <person name="Hugenholtz P."/>
            <person name="Woyke T."/>
            <person name="Wu D."/>
            <person name="Spring S."/>
            <person name="Schroeder M."/>
            <person name="Kopitz M."/>
            <person name="Brambilla E."/>
            <person name="Klenk H.-P."/>
            <person name="Eisen J.A."/>
        </authorList>
    </citation>
    <scope>NUCLEOTIDE SEQUENCE</scope>
    <source>
        <strain evidence="8">DSM 3403</strain>
    </source>
</reference>
<comment type="similarity">
    <text evidence="2">Belongs to the SusD family.</text>
</comment>
<dbReference type="Proteomes" id="UP000007590">
    <property type="component" value="Chromosome"/>
</dbReference>
<evidence type="ECO:0000256" key="4">
    <source>
        <dbReference type="ARBA" id="ARBA00023136"/>
    </source>
</evidence>
<keyword evidence="5" id="KW-0998">Cell outer membrane</keyword>
<evidence type="ECO:0000313" key="9">
    <source>
        <dbReference type="Proteomes" id="UP000007590"/>
    </source>
</evidence>
<dbReference type="EMBL" id="CP003349">
    <property type="protein sequence ID" value="AFD05784.1"/>
    <property type="molecule type" value="Genomic_DNA"/>
</dbReference>
<name>H8KY46_SOLCM</name>
<gene>
    <name evidence="8" type="ordered locus">Solca_0659</name>
</gene>
<protein>
    <submittedName>
        <fullName evidence="8">RagB/SusD family protein</fullName>
    </submittedName>
</protein>
<dbReference type="Pfam" id="PF07980">
    <property type="entry name" value="SusD_RagB"/>
    <property type="match status" value="1"/>
</dbReference>
<feature type="domain" description="SusD-like N-terminal" evidence="7">
    <location>
        <begin position="91"/>
        <end position="235"/>
    </location>
</feature>
<dbReference type="Pfam" id="PF14322">
    <property type="entry name" value="SusD-like_3"/>
    <property type="match status" value="1"/>
</dbReference>
<dbReference type="OrthoDB" id="630434at2"/>
<dbReference type="KEGG" id="scn:Solca_0659"/>
<evidence type="ECO:0000256" key="3">
    <source>
        <dbReference type="ARBA" id="ARBA00022729"/>
    </source>
</evidence>
<evidence type="ECO:0000259" key="6">
    <source>
        <dbReference type="Pfam" id="PF07980"/>
    </source>
</evidence>
<evidence type="ECO:0000313" key="8">
    <source>
        <dbReference type="EMBL" id="AFD05784.1"/>
    </source>
</evidence>
<dbReference type="HOGENOM" id="CLU_015553_3_2_10"/>
<dbReference type="InterPro" id="IPR033985">
    <property type="entry name" value="SusD-like_N"/>
</dbReference>
<dbReference type="InterPro" id="IPR011990">
    <property type="entry name" value="TPR-like_helical_dom_sf"/>
</dbReference>
<evidence type="ECO:0000256" key="1">
    <source>
        <dbReference type="ARBA" id="ARBA00004442"/>
    </source>
</evidence>
<evidence type="ECO:0000256" key="2">
    <source>
        <dbReference type="ARBA" id="ARBA00006275"/>
    </source>
</evidence>
<dbReference type="Gene3D" id="1.25.40.390">
    <property type="match status" value="1"/>
</dbReference>
<keyword evidence="4" id="KW-0472">Membrane</keyword>
<keyword evidence="9" id="KW-1185">Reference proteome</keyword>
<comment type="subcellular location">
    <subcellularLocation>
        <location evidence="1">Cell outer membrane</location>
    </subcellularLocation>
</comment>
<dbReference type="AlphaFoldDB" id="H8KY46"/>
<dbReference type="CDD" id="cd08977">
    <property type="entry name" value="SusD"/>
    <property type="match status" value="1"/>
</dbReference>
<evidence type="ECO:0000259" key="7">
    <source>
        <dbReference type="Pfam" id="PF14322"/>
    </source>
</evidence>
<keyword evidence="3" id="KW-0732">Signal</keyword>